<feature type="compositionally biased region" description="Polar residues" evidence="1">
    <location>
        <begin position="7"/>
        <end position="17"/>
    </location>
</feature>
<reference evidence="2 3" key="1">
    <citation type="submission" date="2024-03" db="EMBL/GenBank/DDBJ databases">
        <title>Adaptation during the transition from Ophiocordyceps entomopathogen to insect associate is accompanied by gene loss and intensified selection.</title>
        <authorList>
            <person name="Ward C.M."/>
            <person name="Onetto C.A."/>
            <person name="Borneman A.R."/>
        </authorList>
    </citation>
    <scope>NUCLEOTIDE SEQUENCE [LARGE SCALE GENOMIC DNA]</scope>
    <source>
        <strain evidence="2">AWRI1</strain>
        <tissue evidence="2">Single Adult Female</tissue>
    </source>
</reference>
<gene>
    <name evidence="2" type="ORF">V9T40_000168</name>
</gene>
<name>A0AAN9TS63_9HEMI</name>
<accession>A0AAN9TS63</accession>
<comment type="caution">
    <text evidence="2">The sequence shown here is derived from an EMBL/GenBank/DDBJ whole genome shotgun (WGS) entry which is preliminary data.</text>
</comment>
<keyword evidence="3" id="KW-1185">Reference proteome</keyword>
<protein>
    <submittedName>
        <fullName evidence="2">Uncharacterized protein</fullName>
    </submittedName>
</protein>
<evidence type="ECO:0000256" key="1">
    <source>
        <dbReference type="SAM" id="MobiDB-lite"/>
    </source>
</evidence>
<dbReference type="AlphaFoldDB" id="A0AAN9TS63"/>
<sequence>MELSKRSCLTSAKTFDQTLPRGHTSEITDVKRRGGHRMAERPRRTFTFKGSLAKRATNSPATSKQRAGAHSPAASSRDASLMRTAGVSDSVRSRRVRSTSKIRTPATQRSRSRSTQRHTASQKPSPKPPSRAASAAGSQPASRKASSVAAEPNLPSLSMPPPSALAPVSTAAAVDSELREMIGQPLSPPEFIKVEESKLVSSPPPKSSDSEEEEEDDGLEADDEQPEPNVTIEVPRSPSIVGYRKVMYDEQDHKWIAHWKMEEDAKRAKERRKLEALKAKTVAKQQQLPKPHKVKGRSTAQMQVMFPTAIIKEDRRHGFVHNINMTDPLRLELHKRKAPIVPTFYQKHILQFGKLPFRNNPRPHPVV</sequence>
<feature type="compositionally biased region" description="Acidic residues" evidence="1">
    <location>
        <begin position="210"/>
        <end position="226"/>
    </location>
</feature>
<feature type="region of interest" description="Disordered" evidence="1">
    <location>
        <begin position="1"/>
        <end position="236"/>
    </location>
</feature>
<feature type="compositionally biased region" description="Polar residues" evidence="1">
    <location>
        <begin position="56"/>
        <end position="65"/>
    </location>
</feature>
<feature type="compositionally biased region" description="Low complexity" evidence="1">
    <location>
        <begin position="117"/>
        <end position="143"/>
    </location>
</feature>
<feature type="compositionally biased region" description="Basic and acidic residues" evidence="1">
    <location>
        <begin position="23"/>
        <end position="43"/>
    </location>
</feature>
<organism evidence="2 3">
    <name type="scientific">Parthenolecanium corni</name>
    <dbReference type="NCBI Taxonomy" id="536013"/>
    <lineage>
        <taxon>Eukaryota</taxon>
        <taxon>Metazoa</taxon>
        <taxon>Ecdysozoa</taxon>
        <taxon>Arthropoda</taxon>
        <taxon>Hexapoda</taxon>
        <taxon>Insecta</taxon>
        <taxon>Pterygota</taxon>
        <taxon>Neoptera</taxon>
        <taxon>Paraneoptera</taxon>
        <taxon>Hemiptera</taxon>
        <taxon>Sternorrhyncha</taxon>
        <taxon>Coccoidea</taxon>
        <taxon>Coccidae</taxon>
        <taxon>Parthenolecanium</taxon>
    </lineage>
</organism>
<evidence type="ECO:0000313" key="2">
    <source>
        <dbReference type="EMBL" id="KAK7585989.1"/>
    </source>
</evidence>
<evidence type="ECO:0000313" key="3">
    <source>
        <dbReference type="Proteomes" id="UP001367676"/>
    </source>
</evidence>
<dbReference type="EMBL" id="JBBCAQ010000028">
    <property type="protein sequence ID" value="KAK7585989.1"/>
    <property type="molecule type" value="Genomic_DNA"/>
</dbReference>
<proteinExistence type="predicted"/>
<dbReference type="Proteomes" id="UP001367676">
    <property type="component" value="Unassembled WGS sequence"/>
</dbReference>